<dbReference type="GeneID" id="58719084"/>
<dbReference type="AlphaFoldDB" id="A0A842B1K7"/>
<comment type="caution">
    <text evidence="1">The sequence shown here is derived from an EMBL/GenBank/DDBJ whole genome shotgun (WGS) entry which is preliminary data.</text>
</comment>
<sequence length="45" mass="5358">MKKTEFHQPTGEVIENISIDQMKKYVIDEFIEYWKQGSGDGFINY</sequence>
<dbReference type="Proteomes" id="UP000546806">
    <property type="component" value="Unassembled WGS sequence"/>
</dbReference>
<evidence type="ECO:0000313" key="1">
    <source>
        <dbReference type="EMBL" id="MBC2005605.1"/>
    </source>
</evidence>
<dbReference type="EMBL" id="JAARWW010000076">
    <property type="protein sequence ID" value="MBC2005605.1"/>
    <property type="molecule type" value="Genomic_DNA"/>
</dbReference>
<name>A0A842B1K7_9LIST</name>
<dbReference type="OrthoDB" id="2895351at2"/>
<protein>
    <submittedName>
        <fullName evidence="1">Uncharacterized protein</fullName>
    </submittedName>
</protein>
<accession>A0A842B1K7</accession>
<dbReference type="RefSeq" id="WP_159106413.1">
    <property type="nucleotide sequence ID" value="NZ_CBCSHQ010000001.1"/>
</dbReference>
<proteinExistence type="predicted"/>
<evidence type="ECO:0000313" key="2">
    <source>
        <dbReference type="Proteomes" id="UP000546806"/>
    </source>
</evidence>
<organism evidence="1 2">
    <name type="scientific">Listeria booriae</name>
    <dbReference type="NCBI Taxonomy" id="1552123"/>
    <lineage>
        <taxon>Bacteria</taxon>
        <taxon>Bacillati</taxon>
        <taxon>Bacillota</taxon>
        <taxon>Bacilli</taxon>
        <taxon>Bacillales</taxon>
        <taxon>Listeriaceae</taxon>
        <taxon>Listeria</taxon>
    </lineage>
</organism>
<gene>
    <name evidence="1" type="ORF">HCA78_17745</name>
</gene>
<reference evidence="1 2" key="1">
    <citation type="submission" date="2020-03" db="EMBL/GenBank/DDBJ databases">
        <title>Soil Listeria distribution.</title>
        <authorList>
            <person name="Liao J."/>
            <person name="Wiedmann M."/>
        </authorList>
    </citation>
    <scope>NUCLEOTIDE SEQUENCE [LARGE SCALE GENOMIC DNA]</scope>
    <source>
        <strain evidence="1 2">FSL L7-0435</strain>
    </source>
</reference>